<dbReference type="InterPro" id="IPR008963">
    <property type="entry name" value="Purple_acid_Pase-like_N"/>
</dbReference>
<accession>A0ABP9PF49</accession>
<evidence type="ECO:0008006" key="4">
    <source>
        <dbReference type="Google" id="ProtNLM"/>
    </source>
</evidence>
<keyword evidence="3" id="KW-1185">Reference proteome</keyword>
<feature type="region of interest" description="Disordered" evidence="1">
    <location>
        <begin position="123"/>
        <end position="145"/>
    </location>
</feature>
<name>A0ABP9PF49_9BACT</name>
<dbReference type="Proteomes" id="UP001499852">
    <property type="component" value="Unassembled WGS sequence"/>
</dbReference>
<dbReference type="Gene3D" id="2.60.40.380">
    <property type="entry name" value="Purple acid phosphatase-like, N-terminal"/>
    <property type="match status" value="1"/>
</dbReference>
<dbReference type="InterPro" id="IPR003961">
    <property type="entry name" value="FN3_dom"/>
</dbReference>
<proteinExistence type="predicted"/>
<dbReference type="EMBL" id="BAABIA010000008">
    <property type="protein sequence ID" value="GAA5145575.1"/>
    <property type="molecule type" value="Genomic_DNA"/>
</dbReference>
<protein>
    <recommendedName>
        <fullName evidence="4">Fibronectin type-III domain-containing protein</fullName>
    </recommendedName>
</protein>
<sequence length="244" mass="26626">MLCLSSLAQAVELLGPPQVRIQATTATLTWKTDVACGTRVSYGLATGKADQKAEGPVTALHEVTLTGLKAGATYQYTLGSARQQLHAGRFEVPGSETATAPPAASAPARKSILDKVFGILSPEDKPASKAPATTVQSRAPPTRETWGRMDTLQDHFVRHGPDFQSRSPDEYAAQAWLLLQRGKRGELPMKWDDADGTLRVFDPQTRAFAAYNRQGMTKTFFRPGNPSYWQRQPGREVKASNLPF</sequence>
<dbReference type="SUPFAM" id="SSF49363">
    <property type="entry name" value="Purple acid phosphatase, N-terminal domain"/>
    <property type="match status" value="1"/>
</dbReference>
<evidence type="ECO:0000256" key="1">
    <source>
        <dbReference type="SAM" id="MobiDB-lite"/>
    </source>
</evidence>
<reference evidence="3" key="1">
    <citation type="journal article" date="2019" name="Int. J. Syst. Evol. Microbiol.">
        <title>The Global Catalogue of Microorganisms (GCM) 10K type strain sequencing project: providing services to taxonomists for standard genome sequencing and annotation.</title>
        <authorList>
            <consortium name="The Broad Institute Genomics Platform"/>
            <consortium name="The Broad Institute Genome Sequencing Center for Infectious Disease"/>
            <person name="Wu L."/>
            <person name="Ma J."/>
        </authorList>
    </citation>
    <scope>NUCLEOTIDE SEQUENCE [LARGE SCALE GENOMIC DNA]</scope>
    <source>
        <strain evidence="3">JCM 18053</strain>
    </source>
</reference>
<dbReference type="CDD" id="cd00063">
    <property type="entry name" value="FN3"/>
    <property type="match status" value="1"/>
</dbReference>
<gene>
    <name evidence="2" type="ORF">GCM10023213_37340</name>
</gene>
<comment type="caution">
    <text evidence="2">The sequence shown here is derived from an EMBL/GenBank/DDBJ whole genome shotgun (WGS) entry which is preliminary data.</text>
</comment>
<evidence type="ECO:0000313" key="3">
    <source>
        <dbReference type="Proteomes" id="UP001499852"/>
    </source>
</evidence>
<evidence type="ECO:0000313" key="2">
    <source>
        <dbReference type="EMBL" id="GAA5145575.1"/>
    </source>
</evidence>
<organism evidence="2 3">
    <name type="scientific">Prosthecobacter algae</name>
    <dbReference type="NCBI Taxonomy" id="1144682"/>
    <lineage>
        <taxon>Bacteria</taxon>
        <taxon>Pseudomonadati</taxon>
        <taxon>Verrucomicrobiota</taxon>
        <taxon>Verrucomicrobiia</taxon>
        <taxon>Verrucomicrobiales</taxon>
        <taxon>Verrucomicrobiaceae</taxon>
        <taxon>Prosthecobacter</taxon>
    </lineage>
</organism>